<dbReference type="EnsemblMetazoa" id="SMAR002928-RA">
    <property type="protein sequence ID" value="SMAR002928-PA"/>
    <property type="gene ID" value="SMAR002928"/>
</dbReference>
<name>T1IPH6_STRMM</name>
<evidence type="ECO:0000313" key="2">
    <source>
        <dbReference type="Proteomes" id="UP000014500"/>
    </source>
</evidence>
<keyword evidence="2" id="KW-1185">Reference proteome</keyword>
<reference evidence="1" key="2">
    <citation type="submission" date="2015-02" db="UniProtKB">
        <authorList>
            <consortium name="EnsemblMetazoa"/>
        </authorList>
    </citation>
    <scope>IDENTIFICATION</scope>
</reference>
<evidence type="ECO:0000313" key="1">
    <source>
        <dbReference type="EnsemblMetazoa" id="SMAR002928-PA"/>
    </source>
</evidence>
<dbReference type="EMBL" id="JH431262">
    <property type="status" value="NOT_ANNOTATED_CDS"/>
    <property type="molecule type" value="Genomic_DNA"/>
</dbReference>
<organism evidence="1 2">
    <name type="scientific">Strigamia maritima</name>
    <name type="common">European centipede</name>
    <name type="synonym">Geophilus maritimus</name>
    <dbReference type="NCBI Taxonomy" id="126957"/>
    <lineage>
        <taxon>Eukaryota</taxon>
        <taxon>Metazoa</taxon>
        <taxon>Ecdysozoa</taxon>
        <taxon>Arthropoda</taxon>
        <taxon>Myriapoda</taxon>
        <taxon>Chilopoda</taxon>
        <taxon>Pleurostigmophora</taxon>
        <taxon>Geophilomorpha</taxon>
        <taxon>Linotaeniidae</taxon>
        <taxon>Strigamia</taxon>
    </lineage>
</organism>
<accession>T1IPH6</accession>
<dbReference type="HOGENOM" id="CLU_2388986_0_0_1"/>
<dbReference type="STRING" id="126957.T1IPH6"/>
<protein>
    <submittedName>
        <fullName evidence="1">Uncharacterized protein</fullName>
    </submittedName>
</protein>
<proteinExistence type="predicted"/>
<dbReference type="Proteomes" id="UP000014500">
    <property type="component" value="Unassembled WGS sequence"/>
</dbReference>
<dbReference type="AlphaFoldDB" id="T1IPH6"/>
<sequence length="94" mass="11337">MPARKGLLAPQNTFLDTIATRFDGTLKVIRNQLAMGRLPLTKRIIFYSSVLERFRDFVSKFYVKFYIFCVFRILDFVKFVIFHKILQFFIKFKR</sequence>
<reference evidence="2" key="1">
    <citation type="submission" date="2011-05" db="EMBL/GenBank/DDBJ databases">
        <authorList>
            <person name="Richards S.R."/>
            <person name="Qu J."/>
            <person name="Jiang H."/>
            <person name="Jhangiani S.N."/>
            <person name="Agravi P."/>
            <person name="Goodspeed R."/>
            <person name="Gross S."/>
            <person name="Mandapat C."/>
            <person name="Jackson L."/>
            <person name="Mathew T."/>
            <person name="Pu L."/>
            <person name="Thornton R."/>
            <person name="Saada N."/>
            <person name="Wilczek-Boney K.B."/>
            <person name="Lee S."/>
            <person name="Kovar C."/>
            <person name="Wu Y."/>
            <person name="Scherer S.E."/>
            <person name="Worley K.C."/>
            <person name="Muzny D.M."/>
            <person name="Gibbs R."/>
        </authorList>
    </citation>
    <scope>NUCLEOTIDE SEQUENCE</scope>
    <source>
        <strain evidence="2">Brora</strain>
    </source>
</reference>